<dbReference type="InterPro" id="IPR015510">
    <property type="entry name" value="PGRP"/>
</dbReference>
<proteinExistence type="inferred from homology"/>
<dbReference type="Gene3D" id="3.40.80.10">
    <property type="entry name" value="Peptidoglycan recognition protein-like"/>
    <property type="match status" value="1"/>
</dbReference>
<dbReference type="RefSeq" id="WP_107752562.1">
    <property type="nucleotide sequence ID" value="NZ_QBKF01000008.1"/>
</dbReference>
<dbReference type="Pfam" id="PF01510">
    <property type="entry name" value="Amidase_2"/>
    <property type="match status" value="1"/>
</dbReference>
<name>A0A2T7URN5_9RHOB</name>
<evidence type="ECO:0000259" key="2">
    <source>
        <dbReference type="SMART" id="SM00644"/>
    </source>
</evidence>
<gene>
    <name evidence="4" type="ORF">DDE23_13515</name>
</gene>
<dbReference type="CDD" id="cd06583">
    <property type="entry name" value="PGRP"/>
    <property type="match status" value="1"/>
</dbReference>
<accession>A0A2T7URN5</accession>
<protein>
    <submittedName>
        <fullName evidence="4">Lysozyme</fullName>
        <ecNumber evidence="4">3.5.1.28</ecNumber>
    </submittedName>
</protein>
<organism evidence="4 5">
    <name type="scientific">Pararhodobacter aggregans</name>
    <dbReference type="NCBI Taxonomy" id="404875"/>
    <lineage>
        <taxon>Bacteria</taxon>
        <taxon>Pseudomonadati</taxon>
        <taxon>Pseudomonadota</taxon>
        <taxon>Alphaproteobacteria</taxon>
        <taxon>Rhodobacterales</taxon>
        <taxon>Paracoccaceae</taxon>
        <taxon>Pararhodobacter</taxon>
    </lineage>
</organism>
<dbReference type="InterPro" id="IPR036505">
    <property type="entry name" value="Amidase/PGRP_sf"/>
</dbReference>
<keyword evidence="5" id="KW-1185">Reference proteome</keyword>
<dbReference type="AlphaFoldDB" id="A0A2T7URN5"/>
<comment type="similarity">
    <text evidence="1">Belongs to the N-acetylmuramoyl-L-alanine amidase 2 family.</text>
</comment>
<evidence type="ECO:0000256" key="1">
    <source>
        <dbReference type="ARBA" id="ARBA00007553"/>
    </source>
</evidence>
<dbReference type="Proteomes" id="UP000244810">
    <property type="component" value="Unassembled WGS sequence"/>
</dbReference>
<evidence type="ECO:0000259" key="3">
    <source>
        <dbReference type="SMART" id="SM00701"/>
    </source>
</evidence>
<dbReference type="InterPro" id="IPR006619">
    <property type="entry name" value="PGRP_domain_met/bac"/>
</dbReference>
<dbReference type="SMART" id="SM00644">
    <property type="entry name" value="Ami_2"/>
    <property type="match status" value="1"/>
</dbReference>
<dbReference type="EMBL" id="QDDR01000006">
    <property type="protein sequence ID" value="PVE47251.1"/>
    <property type="molecule type" value="Genomic_DNA"/>
</dbReference>
<dbReference type="GO" id="GO:0008745">
    <property type="term" value="F:N-acetylmuramoyl-L-alanine amidase activity"/>
    <property type="evidence" value="ECO:0007669"/>
    <property type="project" value="UniProtKB-EC"/>
</dbReference>
<dbReference type="GO" id="GO:0009253">
    <property type="term" value="P:peptidoglycan catabolic process"/>
    <property type="evidence" value="ECO:0007669"/>
    <property type="project" value="InterPro"/>
</dbReference>
<evidence type="ECO:0000313" key="4">
    <source>
        <dbReference type="EMBL" id="PVE47251.1"/>
    </source>
</evidence>
<dbReference type="PANTHER" id="PTHR11022:SF41">
    <property type="entry name" value="PEPTIDOGLYCAN-RECOGNITION PROTEIN LC-RELATED"/>
    <property type="match status" value="1"/>
</dbReference>
<dbReference type="OrthoDB" id="8754850at2"/>
<reference evidence="4 5" key="1">
    <citation type="journal article" date="2011" name="Syst. Appl. Microbiol.">
        <title>Defluviimonas denitrificans gen. nov., sp. nov., and Pararhodobacter aggregans gen. nov., sp. nov., non-phototrophic Rhodobacteraceae from the biofilter of a marine aquaculture.</title>
        <authorList>
            <person name="Foesel B.U."/>
            <person name="Drake H.L."/>
            <person name="Schramm A."/>
        </authorList>
    </citation>
    <scope>NUCLEOTIDE SEQUENCE [LARGE SCALE GENOMIC DNA]</scope>
    <source>
        <strain evidence="4 5">D1-19</strain>
    </source>
</reference>
<feature type="domain" description="N-acetylmuramoyl-L-alanine amidase" evidence="2">
    <location>
        <begin position="2"/>
        <end position="142"/>
    </location>
</feature>
<dbReference type="PANTHER" id="PTHR11022">
    <property type="entry name" value="PEPTIDOGLYCAN RECOGNITION PROTEIN"/>
    <property type="match status" value="1"/>
</dbReference>
<comment type="caution">
    <text evidence="4">The sequence shown here is derived from an EMBL/GenBank/DDBJ whole genome shotgun (WGS) entry which is preliminary data.</text>
</comment>
<dbReference type="GO" id="GO:0008270">
    <property type="term" value="F:zinc ion binding"/>
    <property type="evidence" value="ECO:0007669"/>
    <property type="project" value="InterPro"/>
</dbReference>
<evidence type="ECO:0000313" key="5">
    <source>
        <dbReference type="Proteomes" id="UP000244810"/>
    </source>
</evidence>
<dbReference type="SUPFAM" id="SSF55846">
    <property type="entry name" value="N-acetylmuramoyl-L-alanine amidase-like"/>
    <property type="match status" value="1"/>
</dbReference>
<feature type="domain" description="Peptidoglycan recognition protein family" evidence="3">
    <location>
        <begin position="1"/>
        <end position="132"/>
    </location>
</feature>
<dbReference type="SMART" id="SM00701">
    <property type="entry name" value="PGRP"/>
    <property type="match status" value="1"/>
</dbReference>
<keyword evidence="4" id="KW-0378">Hydrolase</keyword>
<dbReference type="InterPro" id="IPR002502">
    <property type="entry name" value="Amidase_domain"/>
</dbReference>
<dbReference type="EC" id="3.5.1.28" evidence="4"/>
<sequence length="154" mass="16929">MIRQGRAGYPVREVIVHCAATRSNWMHNRPLADKVAEIRRWHVQDRGWRDIGYHWIIDRDGAVAPGRAETEIGAHVAGHNAGTIGISLIGGHGAAADDRFADHFTPAQDSALRRLIAEIEGRAGGALKVSGHNEYAPKACPGFHVARWYRQGRA</sequence>